<dbReference type="PANTHER" id="PTHR30469">
    <property type="entry name" value="MULTIDRUG RESISTANCE PROTEIN MDTA"/>
    <property type="match status" value="1"/>
</dbReference>
<dbReference type="Pfam" id="PF25990">
    <property type="entry name" value="Beta-barrel_YknX"/>
    <property type="match status" value="1"/>
</dbReference>
<evidence type="ECO:0000256" key="1">
    <source>
        <dbReference type="ARBA" id="ARBA00009477"/>
    </source>
</evidence>
<sequence>MKKKKKWIVILIIVVVISAIILLSSRSSNKQEPLDETLVISPTLGDITVSVTETGIVEPLTKVEIKSKVAGQVSLLHVEEGDRVESGQILLALDKIQYQYTVDRAKALHEEAQIRLQFSEKKLERKKEEYKSKAISHHDLDETQMEKALAEVQLQKTLIDWNSAQDNLKHCQIRSPIAGVVIHRGVETGEMVSPGIDATVEGKPLLTIADLSKLSVKSELNQIDMAKLKLEQKVLIRFDAFKESTFNGLIHRISPAAQAGRNNILLFPIEILIEPTSLTTNIKPGMTADIDILITEKKAVLTIPIESILEEEKEKVVYVVKGTLTKYSLHKQSVQIGLENDRQAEVLEGLTPDDRILIKPKSAAENELVL</sequence>
<dbReference type="Gene3D" id="2.40.30.170">
    <property type="match status" value="1"/>
</dbReference>
<feature type="coiled-coil region" evidence="2">
    <location>
        <begin position="102"/>
        <end position="129"/>
    </location>
</feature>
<dbReference type="Gene3D" id="2.40.50.100">
    <property type="match status" value="1"/>
</dbReference>
<accession>A0ABV6YS39</accession>
<proteinExistence type="inferred from homology"/>
<dbReference type="Pfam" id="PF25917">
    <property type="entry name" value="BSH_RND"/>
    <property type="match status" value="1"/>
</dbReference>
<evidence type="ECO:0000259" key="5">
    <source>
        <dbReference type="Pfam" id="PF25990"/>
    </source>
</evidence>
<feature type="transmembrane region" description="Helical" evidence="3">
    <location>
        <begin position="7"/>
        <end position="25"/>
    </location>
</feature>
<evidence type="ECO:0000256" key="2">
    <source>
        <dbReference type="SAM" id="Coils"/>
    </source>
</evidence>
<evidence type="ECO:0000313" key="7">
    <source>
        <dbReference type="Proteomes" id="UP001594351"/>
    </source>
</evidence>
<dbReference type="EMBL" id="JBHPBY010000016">
    <property type="protein sequence ID" value="MFC1849015.1"/>
    <property type="molecule type" value="Genomic_DNA"/>
</dbReference>
<dbReference type="Gene3D" id="1.10.287.470">
    <property type="entry name" value="Helix hairpin bin"/>
    <property type="match status" value="1"/>
</dbReference>
<feature type="domain" description="Multidrug resistance protein MdtA-like barrel-sandwich hybrid" evidence="4">
    <location>
        <begin position="62"/>
        <end position="195"/>
    </location>
</feature>
<dbReference type="InterPro" id="IPR058625">
    <property type="entry name" value="MdtA-like_BSH"/>
</dbReference>
<feature type="domain" description="YknX-like beta-barrel" evidence="5">
    <location>
        <begin position="215"/>
        <end position="292"/>
    </location>
</feature>
<evidence type="ECO:0000256" key="3">
    <source>
        <dbReference type="SAM" id="Phobius"/>
    </source>
</evidence>
<dbReference type="SUPFAM" id="SSF111369">
    <property type="entry name" value="HlyD-like secretion proteins"/>
    <property type="match status" value="1"/>
</dbReference>
<dbReference type="PANTHER" id="PTHR30469:SF33">
    <property type="entry name" value="SLR1207 PROTEIN"/>
    <property type="match status" value="1"/>
</dbReference>
<evidence type="ECO:0000313" key="6">
    <source>
        <dbReference type="EMBL" id="MFC1849015.1"/>
    </source>
</evidence>
<protein>
    <submittedName>
        <fullName evidence="6">Efflux RND transporter periplasmic adaptor subunit</fullName>
    </submittedName>
</protein>
<name>A0ABV6YS39_UNCC1</name>
<dbReference type="Proteomes" id="UP001594351">
    <property type="component" value="Unassembled WGS sequence"/>
</dbReference>
<gene>
    <name evidence="6" type="ORF">ACFL27_02290</name>
</gene>
<keyword evidence="3" id="KW-0472">Membrane</keyword>
<dbReference type="InterPro" id="IPR006143">
    <property type="entry name" value="RND_pump_MFP"/>
</dbReference>
<organism evidence="6 7">
    <name type="scientific">candidate division CSSED10-310 bacterium</name>
    <dbReference type="NCBI Taxonomy" id="2855610"/>
    <lineage>
        <taxon>Bacteria</taxon>
        <taxon>Bacteria division CSSED10-310</taxon>
    </lineage>
</organism>
<evidence type="ECO:0000259" key="4">
    <source>
        <dbReference type="Pfam" id="PF25917"/>
    </source>
</evidence>
<keyword evidence="3" id="KW-0812">Transmembrane</keyword>
<comment type="caution">
    <text evidence="6">The sequence shown here is derived from an EMBL/GenBank/DDBJ whole genome shotgun (WGS) entry which is preliminary data.</text>
</comment>
<dbReference type="Gene3D" id="2.40.420.20">
    <property type="match status" value="1"/>
</dbReference>
<dbReference type="InterPro" id="IPR058636">
    <property type="entry name" value="Beta-barrel_YknX"/>
</dbReference>
<keyword evidence="7" id="KW-1185">Reference proteome</keyword>
<dbReference type="NCBIfam" id="TIGR01730">
    <property type="entry name" value="RND_mfp"/>
    <property type="match status" value="1"/>
</dbReference>
<reference evidence="6 7" key="1">
    <citation type="submission" date="2024-09" db="EMBL/GenBank/DDBJ databases">
        <title>Laminarin stimulates single cell rates of sulfate reduction while oxygen inhibits transcriptomic activity in coastal marine sediment.</title>
        <authorList>
            <person name="Lindsay M."/>
            <person name="Orcutt B."/>
            <person name="Emerson D."/>
            <person name="Stepanauskas R."/>
            <person name="D'Angelo T."/>
        </authorList>
    </citation>
    <scope>NUCLEOTIDE SEQUENCE [LARGE SCALE GENOMIC DNA]</scope>
    <source>
        <strain evidence="6">SAG AM-311-K15</strain>
    </source>
</reference>
<comment type="similarity">
    <text evidence="1">Belongs to the membrane fusion protein (MFP) (TC 8.A.1) family.</text>
</comment>
<keyword evidence="2" id="KW-0175">Coiled coil</keyword>
<keyword evidence="3" id="KW-1133">Transmembrane helix</keyword>